<dbReference type="SUPFAM" id="SSF46785">
    <property type="entry name" value="Winged helix' DNA-binding domain"/>
    <property type="match status" value="1"/>
</dbReference>
<dbReference type="AlphaFoldDB" id="A0A239WL97"/>
<evidence type="ECO:0000313" key="3">
    <source>
        <dbReference type="Proteomes" id="UP000215332"/>
    </source>
</evidence>
<sequence>MRNRPYRDHRGVAKYRHEVLAAILRVNERLEVLATPRSRDPFAGQSALIGGPVEVDETMEQAIARHMTGQLGGARPVHVEQVSTVSDPARDPFERTIATAYLALTPPDGLPEVVGNSWLPVDDLPNMAFDHAQIVSAAARRLRSKTSYTNIVYALAPEEFTMARLRAIYQAVLGHEVDVTNLGRVLRRRGQIEKTGDVAAPGERGGRPASTWRFIDRRYVVTDPFAVLAPGN</sequence>
<name>A0A239WL97_9ACTN</name>
<dbReference type="Pfam" id="PF00293">
    <property type="entry name" value="NUDIX"/>
    <property type="match status" value="1"/>
</dbReference>
<dbReference type="CDD" id="cd18873">
    <property type="entry name" value="NUDIX_NadM_like"/>
    <property type="match status" value="1"/>
</dbReference>
<dbReference type="PROSITE" id="PS51462">
    <property type="entry name" value="NUDIX"/>
    <property type="match status" value="1"/>
</dbReference>
<dbReference type="InterPro" id="IPR000086">
    <property type="entry name" value="NUDIX_hydrolase_dom"/>
</dbReference>
<dbReference type="SUPFAM" id="SSF55811">
    <property type="entry name" value="Nudix"/>
    <property type="match status" value="1"/>
</dbReference>
<protein>
    <submittedName>
        <fullName evidence="2">Uncharacterized conserved protein</fullName>
    </submittedName>
</protein>
<dbReference type="Pfam" id="PF21906">
    <property type="entry name" value="WHD_NrtR"/>
    <property type="match status" value="1"/>
</dbReference>
<dbReference type="InterPro" id="IPR054105">
    <property type="entry name" value="WHD_NrtR"/>
</dbReference>
<evidence type="ECO:0000259" key="1">
    <source>
        <dbReference type="PROSITE" id="PS51462"/>
    </source>
</evidence>
<reference evidence="2 3" key="1">
    <citation type="submission" date="2017-06" db="EMBL/GenBank/DDBJ databases">
        <authorList>
            <consortium name="Pathogen Informatics"/>
        </authorList>
    </citation>
    <scope>NUCLEOTIDE SEQUENCE [LARGE SCALE GENOMIC DNA]</scope>
    <source>
        <strain evidence="2 3">NCTC11865</strain>
    </source>
</reference>
<dbReference type="PANTHER" id="PTHR43736">
    <property type="entry name" value="ADP-RIBOSE PYROPHOSPHATASE"/>
    <property type="match status" value="1"/>
</dbReference>
<evidence type="ECO:0000313" key="2">
    <source>
        <dbReference type="EMBL" id="SNV34384.1"/>
    </source>
</evidence>
<dbReference type="InterPro" id="IPR036388">
    <property type="entry name" value="WH-like_DNA-bd_sf"/>
</dbReference>
<dbReference type="eggNOG" id="COG1051">
    <property type="taxonomic scope" value="Bacteria"/>
</dbReference>
<proteinExistence type="predicted"/>
<feature type="domain" description="Nudix hydrolase" evidence="1">
    <location>
        <begin position="14"/>
        <end position="141"/>
    </location>
</feature>
<dbReference type="Gene3D" id="1.10.10.10">
    <property type="entry name" value="Winged helix-like DNA-binding domain superfamily/Winged helix DNA-binding domain"/>
    <property type="match status" value="1"/>
</dbReference>
<accession>A0A239WL97</accession>
<dbReference type="InterPro" id="IPR015797">
    <property type="entry name" value="NUDIX_hydrolase-like_dom_sf"/>
</dbReference>
<dbReference type="KEGG" id="cgrn:4412665_01109"/>
<dbReference type="InterPro" id="IPR036390">
    <property type="entry name" value="WH_DNA-bd_sf"/>
</dbReference>
<dbReference type="EMBL" id="LT906441">
    <property type="protein sequence ID" value="SNV34384.1"/>
    <property type="molecule type" value="Genomic_DNA"/>
</dbReference>
<dbReference type="RefSeq" id="WP_021105427.1">
    <property type="nucleotide sequence ID" value="NZ_LT906441.1"/>
</dbReference>
<organism evidence="2 3">
    <name type="scientific">Cutibacterium granulosum</name>
    <dbReference type="NCBI Taxonomy" id="33011"/>
    <lineage>
        <taxon>Bacteria</taxon>
        <taxon>Bacillati</taxon>
        <taxon>Actinomycetota</taxon>
        <taxon>Actinomycetes</taxon>
        <taxon>Propionibacteriales</taxon>
        <taxon>Propionibacteriaceae</taxon>
        <taxon>Cutibacterium</taxon>
    </lineage>
</organism>
<dbReference type="PANTHER" id="PTHR43736:SF4">
    <property type="entry name" value="SLR1690 PROTEIN"/>
    <property type="match status" value="1"/>
</dbReference>
<dbReference type="Proteomes" id="UP000215332">
    <property type="component" value="Chromosome 1"/>
</dbReference>
<gene>
    <name evidence="2" type="ORF">SAMEA4412665_01109</name>
</gene>
<dbReference type="Gene3D" id="3.90.79.10">
    <property type="entry name" value="Nucleoside Triphosphate Pyrophosphohydrolase"/>
    <property type="match status" value="1"/>
</dbReference>